<dbReference type="InterPro" id="IPR038765">
    <property type="entry name" value="Papain-like_cys_pep_sf"/>
</dbReference>
<feature type="domain" description="Transglutaminase-like" evidence="1">
    <location>
        <begin position="161"/>
        <end position="227"/>
    </location>
</feature>
<dbReference type="Pfam" id="PF01841">
    <property type="entry name" value="Transglut_core"/>
    <property type="match status" value="1"/>
</dbReference>
<dbReference type="Gene3D" id="3.10.620.30">
    <property type="match status" value="1"/>
</dbReference>
<evidence type="ECO:0000259" key="1">
    <source>
        <dbReference type="SMART" id="SM00460"/>
    </source>
</evidence>
<dbReference type="PANTHER" id="PTHR33490:SF12">
    <property type="entry name" value="BLL5557 PROTEIN"/>
    <property type="match status" value="1"/>
</dbReference>
<dbReference type="AlphaFoldDB" id="A0AAU7CSD6"/>
<dbReference type="PANTHER" id="PTHR33490">
    <property type="entry name" value="BLR5614 PROTEIN-RELATED"/>
    <property type="match status" value="1"/>
</dbReference>
<reference evidence="2" key="1">
    <citation type="submission" date="2024-05" db="EMBL/GenBank/DDBJ databases">
        <title>Planctomycetes of the genus Singulisphaera possess chitinolytic capabilities.</title>
        <authorList>
            <person name="Ivanova A."/>
        </authorList>
    </citation>
    <scope>NUCLEOTIDE SEQUENCE</scope>
    <source>
        <strain evidence="2">Ch08T</strain>
    </source>
</reference>
<gene>
    <name evidence="2" type="ORF">V5E97_16610</name>
</gene>
<dbReference type="InterPro" id="IPR002931">
    <property type="entry name" value="Transglutaminase-like"/>
</dbReference>
<protein>
    <submittedName>
        <fullName evidence="2">Transglutaminase family protein</fullName>
    </submittedName>
</protein>
<dbReference type="RefSeq" id="WP_406700430.1">
    <property type="nucleotide sequence ID" value="NZ_CP155447.1"/>
</dbReference>
<evidence type="ECO:0000313" key="2">
    <source>
        <dbReference type="EMBL" id="XBH07591.1"/>
    </source>
</evidence>
<organism evidence="2">
    <name type="scientific">Singulisphaera sp. Ch08</name>
    <dbReference type="NCBI Taxonomy" id="3120278"/>
    <lineage>
        <taxon>Bacteria</taxon>
        <taxon>Pseudomonadati</taxon>
        <taxon>Planctomycetota</taxon>
        <taxon>Planctomycetia</taxon>
        <taxon>Isosphaerales</taxon>
        <taxon>Isosphaeraceae</taxon>
        <taxon>Singulisphaera</taxon>
    </lineage>
</organism>
<dbReference type="EMBL" id="CP155447">
    <property type="protein sequence ID" value="XBH07591.1"/>
    <property type="molecule type" value="Genomic_DNA"/>
</dbReference>
<dbReference type="Gene3D" id="2.60.40.2250">
    <property type="match status" value="1"/>
</dbReference>
<proteinExistence type="predicted"/>
<name>A0AAU7CSD6_9BACT</name>
<dbReference type="SUPFAM" id="SSF54001">
    <property type="entry name" value="Cysteine proteinases"/>
    <property type="match status" value="1"/>
</dbReference>
<sequence>MLIRIGYELVFQIPSACPMTLMLGLRPERATSIRRAAGLQLDPVVPIESFTDDFGNLGTRIVAPPGRLVLQDDLIVEDDGSPDCVAPNARQLPVEELPADVLVYLLGSRYCEVDRLLEIAWQLFAKAPLGWARVQAICDWVHHHIQFGYSYARPTKTAHDVYVERTGVCRDFTHLALTFCRCMNIPARYVTGYLGDIGIPPQPDPMDFSGWFEAYLDGRWYTFDARHNVPRIGRIVMARGRDAVDVALTTSFGVNTLESFTVWTDEVKTAELSPSAPELIRAAANRIVTV</sequence>
<accession>A0AAU7CSD6</accession>
<dbReference type="SMART" id="SM00460">
    <property type="entry name" value="TGc"/>
    <property type="match status" value="1"/>
</dbReference>